<keyword evidence="2 5" id="KW-0547">Nucleotide-binding</keyword>
<dbReference type="InterPro" id="IPR011009">
    <property type="entry name" value="Kinase-like_dom_sf"/>
</dbReference>
<proteinExistence type="inferred from homology"/>
<evidence type="ECO:0000256" key="6">
    <source>
        <dbReference type="RuleBase" id="RU000304"/>
    </source>
</evidence>
<evidence type="ECO:0000259" key="7">
    <source>
        <dbReference type="PROSITE" id="PS50011"/>
    </source>
</evidence>
<dbReference type="STRING" id="40148.A0A0E0BGX6"/>
<dbReference type="Gene3D" id="1.10.510.10">
    <property type="entry name" value="Transferase(Phosphotransferase) domain 1"/>
    <property type="match status" value="1"/>
</dbReference>
<dbReference type="FunFam" id="1.10.510.10:FF:000870">
    <property type="entry name" value="OSJNBa0016N04.16-like protein"/>
    <property type="match status" value="1"/>
</dbReference>
<evidence type="ECO:0000313" key="9">
    <source>
        <dbReference type="Proteomes" id="UP000026961"/>
    </source>
</evidence>
<keyword evidence="9" id="KW-1185">Reference proteome</keyword>
<dbReference type="Gramene" id="OGLUM11G07070.2">
    <property type="protein sequence ID" value="OGLUM11G07070.2"/>
    <property type="gene ID" value="OGLUM11G07070"/>
</dbReference>
<evidence type="ECO:0000256" key="2">
    <source>
        <dbReference type="ARBA" id="ARBA00022741"/>
    </source>
</evidence>
<dbReference type="AlphaFoldDB" id="A0A0E0BGX6"/>
<evidence type="ECO:0000313" key="8">
    <source>
        <dbReference type="EnsemblPlants" id="OGLUM11G07070.2"/>
    </source>
</evidence>
<dbReference type="PANTHER" id="PTHR45707:SF59">
    <property type="entry name" value="PROTEIN KINASE DOMAIN-CONTAINING PROTEIN"/>
    <property type="match status" value="1"/>
</dbReference>
<accession>A0A0E0BGX6</accession>
<reference evidence="8" key="1">
    <citation type="submission" date="2015-04" db="UniProtKB">
        <authorList>
            <consortium name="EnsemblPlants"/>
        </authorList>
    </citation>
    <scope>IDENTIFICATION</scope>
</reference>
<keyword evidence="6" id="KW-0723">Serine/threonine-protein kinase</keyword>
<sequence length="320" mass="36663">MEIPTTELPSQFLREITDEFSDERKVGEGAFGIVYKGMLKDGTEIAVKKLRETSPIHDNQFKNEVGSLMKVNHRNIVKLIGYCYEIQKKVVEHNGKYILTEAVEKLLCYEYISNGSLDKHLFGESSRLDWHTRFNIIKGVCEGLHFLHKGSERPIIHLDIKPGNILLDDNMVPKIADFGLSRLLGEEQTRVCTQNVMGAIGYMAPEYLYRGEISTQSDIYSLGLLIIEITTGEKNFPNREDIIAKNFIENVHRNWTNMVHISLKYPSLDANCLQQVNTCIEMGLSCVQTNRKDRPSIGEIISPFPTWSSVWERHWSNRDV</sequence>
<dbReference type="FunFam" id="3.30.200.20:FF:000465">
    <property type="entry name" value="Cysteine-rich receptor-like protein kinase 6"/>
    <property type="match status" value="1"/>
</dbReference>
<dbReference type="PIRSF" id="PIRSF000654">
    <property type="entry name" value="Integrin-linked_kinase"/>
    <property type="match status" value="1"/>
</dbReference>
<dbReference type="GO" id="GO:0004674">
    <property type="term" value="F:protein serine/threonine kinase activity"/>
    <property type="evidence" value="ECO:0007669"/>
    <property type="project" value="UniProtKB-KW"/>
</dbReference>
<dbReference type="PROSITE" id="PS50011">
    <property type="entry name" value="PROTEIN_KINASE_DOM"/>
    <property type="match status" value="1"/>
</dbReference>
<dbReference type="PROSITE" id="PS00107">
    <property type="entry name" value="PROTEIN_KINASE_ATP"/>
    <property type="match status" value="1"/>
</dbReference>
<dbReference type="PANTHER" id="PTHR45707">
    <property type="entry name" value="C2 CALCIUM/LIPID-BINDING PLANT PHOSPHORIBOSYLTRANSFERASE FAMILY PROTEIN"/>
    <property type="match status" value="1"/>
</dbReference>
<dbReference type="PROSITE" id="PS00108">
    <property type="entry name" value="PROTEIN_KINASE_ST"/>
    <property type="match status" value="1"/>
</dbReference>
<keyword evidence="3" id="KW-0418">Kinase</keyword>
<dbReference type="Proteomes" id="UP000026961">
    <property type="component" value="Chromosome 11"/>
</dbReference>
<evidence type="ECO:0000256" key="3">
    <source>
        <dbReference type="ARBA" id="ARBA00022777"/>
    </source>
</evidence>
<dbReference type="SUPFAM" id="SSF56112">
    <property type="entry name" value="Protein kinase-like (PK-like)"/>
    <property type="match status" value="1"/>
</dbReference>
<reference evidence="8" key="2">
    <citation type="submission" date="2018-05" db="EMBL/GenBank/DDBJ databases">
        <title>OgluRS3 (Oryza glumaepatula Reference Sequence Version 3).</title>
        <authorList>
            <person name="Zhang J."/>
            <person name="Kudrna D."/>
            <person name="Lee S."/>
            <person name="Talag J."/>
            <person name="Welchert J."/>
            <person name="Wing R.A."/>
        </authorList>
    </citation>
    <scope>NUCLEOTIDE SEQUENCE [LARGE SCALE GENOMIC DNA]</scope>
</reference>
<dbReference type="Pfam" id="PF00069">
    <property type="entry name" value="Pkinase"/>
    <property type="match status" value="1"/>
</dbReference>
<dbReference type="eggNOG" id="ENOG502QWDY">
    <property type="taxonomic scope" value="Eukaryota"/>
</dbReference>
<evidence type="ECO:0000256" key="4">
    <source>
        <dbReference type="ARBA" id="ARBA00022840"/>
    </source>
</evidence>
<evidence type="ECO:0000256" key="5">
    <source>
        <dbReference type="PROSITE-ProRule" id="PRU10141"/>
    </source>
</evidence>
<name>A0A0E0BGX6_9ORYZ</name>
<dbReference type="InterPro" id="IPR000719">
    <property type="entry name" value="Prot_kinase_dom"/>
</dbReference>
<keyword evidence="4 5" id="KW-0067">ATP-binding</keyword>
<feature type="domain" description="Protein kinase" evidence="7">
    <location>
        <begin position="20"/>
        <end position="307"/>
    </location>
</feature>
<dbReference type="GO" id="GO:0005524">
    <property type="term" value="F:ATP binding"/>
    <property type="evidence" value="ECO:0007669"/>
    <property type="project" value="UniProtKB-UniRule"/>
</dbReference>
<comment type="similarity">
    <text evidence="6">Belongs to the protein kinase superfamily.</text>
</comment>
<protein>
    <recommendedName>
        <fullName evidence="7">Protein kinase domain-containing protein</fullName>
    </recommendedName>
</protein>
<dbReference type="SMART" id="SM00220">
    <property type="entry name" value="S_TKc"/>
    <property type="match status" value="1"/>
</dbReference>
<dbReference type="EnsemblPlants" id="OGLUM11G07070.2">
    <property type="protein sequence ID" value="OGLUM11G07070.2"/>
    <property type="gene ID" value="OGLUM11G07070"/>
</dbReference>
<organism evidence="8">
    <name type="scientific">Oryza glumipatula</name>
    <dbReference type="NCBI Taxonomy" id="40148"/>
    <lineage>
        <taxon>Eukaryota</taxon>
        <taxon>Viridiplantae</taxon>
        <taxon>Streptophyta</taxon>
        <taxon>Embryophyta</taxon>
        <taxon>Tracheophyta</taxon>
        <taxon>Spermatophyta</taxon>
        <taxon>Magnoliopsida</taxon>
        <taxon>Liliopsida</taxon>
        <taxon>Poales</taxon>
        <taxon>Poaceae</taxon>
        <taxon>BOP clade</taxon>
        <taxon>Oryzoideae</taxon>
        <taxon>Oryzeae</taxon>
        <taxon>Oryzinae</taxon>
        <taxon>Oryza</taxon>
    </lineage>
</organism>
<dbReference type="InterPro" id="IPR008271">
    <property type="entry name" value="Ser/Thr_kinase_AS"/>
</dbReference>
<dbReference type="InterPro" id="IPR017441">
    <property type="entry name" value="Protein_kinase_ATP_BS"/>
</dbReference>
<dbReference type="Gene3D" id="3.30.200.20">
    <property type="entry name" value="Phosphorylase Kinase, domain 1"/>
    <property type="match status" value="1"/>
</dbReference>
<evidence type="ECO:0000256" key="1">
    <source>
        <dbReference type="ARBA" id="ARBA00022679"/>
    </source>
</evidence>
<feature type="binding site" evidence="5">
    <location>
        <position position="49"/>
    </location>
    <ligand>
        <name>ATP</name>
        <dbReference type="ChEBI" id="CHEBI:30616"/>
    </ligand>
</feature>
<keyword evidence="1" id="KW-0808">Transferase</keyword>